<name>A0A9W8YK53_9PLEO</name>
<reference evidence="1" key="1">
    <citation type="submission" date="2022-10" db="EMBL/GenBank/DDBJ databases">
        <title>Tapping the CABI collections for fungal endophytes: first genome assemblies for Collariella, Neodidymelliopsis, Ascochyta clinopodiicola, Didymella pomorum, Didymosphaeria variabile, Neocosmospora piperis and Neocucurbitaria cava.</title>
        <authorList>
            <person name="Hill R."/>
        </authorList>
    </citation>
    <scope>NUCLEOTIDE SEQUENCE</scope>
    <source>
        <strain evidence="1">IMI 356814</strain>
    </source>
</reference>
<gene>
    <name evidence="1" type="ORF">N0V83_000815</name>
</gene>
<evidence type="ECO:0000313" key="2">
    <source>
        <dbReference type="Proteomes" id="UP001140560"/>
    </source>
</evidence>
<dbReference type="EMBL" id="JAPEUY010000001">
    <property type="protein sequence ID" value="KAJ4377985.1"/>
    <property type="molecule type" value="Genomic_DNA"/>
</dbReference>
<sequence>MNPLRLVTEKCFDDDTGEQVQVLHQGTQPVFLDRSYIQFTTSDSRQSYELPFIASSLQPGRKYKLRFTPTTSISHWPASAEDALNSLAGGASSSSVSTSDIPAPSTQNILWEAAAGNDTVVFETRSSRPSTPNVTVSLSAPSTYSLSKPFTFSLTFSTDTACPITVLADRARVKSLYSDVKILDATTRVQLAPDVIVCRDEDEHQREEFSRLEGTYTEHRELDLNGPLWENVQLEVGKEYILSHLGGTWWWTEDSIDEVMTYLESKSSIGLALTETIQFASAGEVGFKVVE</sequence>
<dbReference type="Proteomes" id="UP001140560">
    <property type="component" value="Unassembled WGS sequence"/>
</dbReference>
<keyword evidence="2" id="KW-1185">Reference proteome</keyword>
<dbReference type="AlphaFoldDB" id="A0A9W8YK53"/>
<comment type="caution">
    <text evidence="1">The sequence shown here is derived from an EMBL/GenBank/DDBJ whole genome shotgun (WGS) entry which is preliminary data.</text>
</comment>
<organism evidence="1 2">
    <name type="scientific">Neocucurbitaria cava</name>
    <dbReference type="NCBI Taxonomy" id="798079"/>
    <lineage>
        <taxon>Eukaryota</taxon>
        <taxon>Fungi</taxon>
        <taxon>Dikarya</taxon>
        <taxon>Ascomycota</taxon>
        <taxon>Pezizomycotina</taxon>
        <taxon>Dothideomycetes</taxon>
        <taxon>Pleosporomycetidae</taxon>
        <taxon>Pleosporales</taxon>
        <taxon>Pleosporineae</taxon>
        <taxon>Cucurbitariaceae</taxon>
        <taxon>Neocucurbitaria</taxon>
    </lineage>
</organism>
<evidence type="ECO:0000313" key="1">
    <source>
        <dbReference type="EMBL" id="KAJ4377985.1"/>
    </source>
</evidence>
<dbReference type="OrthoDB" id="5413997at2759"/>
<proteinExistence type="predicted"/>
<accession>A0A9W8YK53</accession>
<protein>
    <submittedName>
        <fullName evidence="1">Uncharacterized protein</fullName>
    </submittedName>
</protein>